<protein>
    <submittedName>
        <fullName evidence="1">Uncharacterized protein</fullName>
    </submittedName>
</protein>
<evidence type="ECO:0000313" key="1">
    <source>
        <dbReference type="EMBL" id="KAK9886680.1"/>
    </source>
</evidence>
<dbReference type="EMBL" id="JARQZJ010000101">
    <property type="protein sequence ID" value="KAK9886680.1"/>
    <property type="molecule type" value="Genomic_DNA"/>
</dbReference>
<reference evidence="1 2" key="1">
    <citation type="submission" date="2023-03" db="EMBL/GenBank/DDBJ databases">
        <title>Genome insight into feeding habits of ladybird beetles.</title>
        <authorList>
            <person name="Li H.-S."/>
            <person name="Huang Y.-H."/>
            <person name="Pang H."/>
        </authorList>
    </citation>
    <scope>NUCLEOTIDE SEQUENCE [LARGE SCALE GENOMIC DNA]</scope>
    <source>
        <strain evidence="1">SYSU_2023b</strain>
        <tissue evidence="1">Whole body</tissue>
    </source>
</reference>
<dbReference type="AlphaFoldDB" id="A0AAW1UZR9"/>
<comment type="caution">
    <text evidence="1">The sequence shown here is derived from an EMBL/GenBank/DDBJ whole genome shotgun (WGS) entry which is preliminary data.</text>
</comment>
<sequence length="68" mass="7986">MNHMTFVMLADSIPKYWPAYQYLSDSKTLRHMCRSMSLKGPIYEQVPIFVAYDHEGLAHVLPTDERRV</sequence>
<accession>A0AAW1UZR9</accession>
<keyword evidence="2" id="KW-1185">Reference proteome</keyword>
<organism evidence="1 2">
    <name type="scientific">Henosepilachna vigintioctopunctata</name>
    <dbReference type="NCBI Taxonomy" id="420089"/>
    <lineage>
        <taxon>Eukaryota</taxon>
        <taxon>Metazoa</taxon>
        <taxon>Ecdysozoa</taxon>
        <taxon>Arthropoda</taxon>
        <taxon>Hexapoda</taxon>
        <taxon>Insecta</taxon>
        <taxon>Pterygota</taxon>
        <taxon>Neoptera</taxon>
        <taxon>Endopterygota</taxon>
        <taxon>Coleoptera</taxon>
        <taxon>Polyphaga</taxon>
        <taxon>Cucujiformia</taxon>
        <taxon>Coccinelloidea</taxon>
        <taxon>Coccinellidae</taxon>
        <taxon>Epilachninae</taxon>
        <taxon>Epilachnini</taxon>
        <taxon>Henosepilachna</taxon>
    </lineage>
</organism>
<gene>
    <name evidence="1" type="ORF">WA026_017600</name>
</gene>
<proteinExistence type="predicted"/>
<dbReference type="Proteomes" id="UP001431783">
    <property type="component" value="Unassembled WGS sequence"/>
</dbReference>
<evidence type="ECO:0000313" key="2">
    <source>
        <dbReference type="Proteomes" id="UP001431783"/>
    </source>
</evidence>
<name>A0AAW1UZR9_9CUCU</name>